<dbReference type="AlphaFoldDB" id="A0AAE1FZ96"/>
<evidence type="ECO:0000313" key="1">
    <source>
        <dbReference type="EMBL" id="KAK3883200.1"/>
    </source>
</evidence>
<organism evidence="1 2">
    <name type="scientific">Petrolisthes cinctipes</name>
    <name type="common">Flat porcelain crab</name>
    <dbReference type="NCBI Taxonomy" id="88211"/>
    <lineage>
        <taxon>Eukaryota</taxon>
        <taxon>Metazoa</taxon>
        <taxon>Ecdysozoa</taxon>
        <taxon>Arthropoda</taxon>
        <taxon>Crustacea</taxon>
        <taxon>Multicrustacea</taxon>
        <taxon>Malacostraca</taxon>
        <taxon>Eumalacostraca</taxon>
        <taxon>Eucarida</taxon>
        <taxon>Decapoda</taxon>
        <taxon>Pleocyemata</taxon>
        <taxon>Anomura</taxon>
        <taxon>Galatheoidea</taxon>
        <taxon>Porcellanidae</taxon>
        <taxon>Petrolisthes</taxon>
    </lineage>
</organism>
<keyword evidence="2" id="KW-1185">Reference proteome</keyword>
<reference evidence="1" key="1">
    <citation type="submission" date="2023-10" db="EMBL/GenBank/DDBJ databases">
        <title>Genome assemblies of two species of porcelain crab, Petrolisthes cinctipes and Petrolisthes manimaculis (Anomura: Porcellanidae).</title>
        <authorList>
            <person name="Angst P."/>
        </authorList>
    </citation>
    <scope>NUCLEOTIDE SEQUENCE</scope>
    <source>
        <strain evidence="1">PB745_01</strain>
        <tissue evidence="1">Gill</tissue>
    </source>
</reference>
<protein>
    <submittedName>
        <fullName evidence="1">Uncharacterized protein</fullName>
    </submittedName>
</protein>
<evidence type="ECO:0000313" key="2">
    <source>
        <dbReference type="Proteomes" id="UP001286313"/>
    </source>
</evidence>
<dbReference type="Proteomes" id="UP001286313">
    <property type="component" value="Unassembled WGS sequence"/>
</dbReference>
<name>A0AAE1FZ96_PETCI</name>
<proteinExistence type="predicted"/>
<accession>A0AAE1FZ96</accession>
<sequence length="127" mass="14039">MKQARSSTVKATTRTVRLKAGPESGWGLAGLMYCTVLYSTEHTHAQAASSGPFKNCQLESDRSSVMAEALSEGDLHTLALCAVACTQIMQNKKAKRKRRIWAKDWLKMSIVTPKIEVNPDVCHRCES</sequence>
<comment type="caution">
    <text evidence="1">The sequence shown here is derived from an EMBL/GenBank/DDBJ whole genome shotgun (WGS) entry which is preliminary data.</text>
</comment>
<gene>
    <name evidence="1" type="ORF">Pcinc_012474</name>
</gene>
<dbReference type="EMBL" id="JAWQEG010001008">
    <property type="protein sequence ID" value="KAK3883200.1"/>
    <property type="molecule type" value="Genomic_DNA"/>
</dbReference>